<dbReference type="KEGG" id="awe:JG540_00045"/>
<evidence type="ECO:0000313" key="2">
    <source>
        <dbReference type="Proteomes" id="UP000595895"/>
    </source>
</evidence>
<accession>A0A7T7MBM1</accession>
<gene>
    <name evidence="1" type="ORF">JG540_00045</name>
</gene>
<sequence length="48" mass="5101">MTAAVFSCLAAAGYAAWLKIEEARSWRTAWAEVTDPVAEPAEADSSQA</sequence>
<dbReference type="Proteomes" id="UP000595895">
    <property type="component" value="Chromosome"/>
</dbReference>
<evidence type="ECO:0000313" key="1">
    <source>
        <dbReference type="EMBL" id="QQM68486.1"/>
    </source>
</evidence>
<proteinExistence type="predicted"/>
<name>A0A7T7MBM1_9ACTO</name>
<organism evidence="1 2">
    <name type="scientific">Actinomyces weissii</name>
    <dbReference type="NCBI Taxonomy" id="675090"/>
    <lineage>
        <taxon>Bacteria</taxon>
        <taxon>Bacillati</taxon>
        <taxon>Actinomycetota</taxon>
        <taxon>Actinomycetes</taxon>
        <taxon>Actinomycetales</taxon>
        <taxon>Actinomycetaceae</taxon>
        <taxon>Actinomyces</taxon>
    </lineage>
</organism>
<protein>
    <submittedName>
        <fullName evidence="1">Uncharacterized protein</fullName>
    </submittedName>
</protein>
<dbReference type="EMBL" id="CP066802">
    <property type="protein sequence ID" value="QQM68486.1"/>
    <property type="molecule type" value="Genomic_DNA"/>
</dbReference>
<dbReference type="RefSeq" id="WP_200278398.1">
    <property type="nucleotide sequence ID" value="NZ_CP066802.1"/>
</dbReference>
<reference evidence="1 2" key="1">
    <citation type="submission" date="2020-12" db="EMBL/GenBank/DDBJ databases">
        <authorList>
            <person name="Zhou J."/>
        </authorList>
    </citation>
    <scope>NUCLEOTIDE SEQUENCE [LARGE SCALE GENOMIC DNA]</scope>
    <source>
        <strain evidence="1 2">CCUG 61299</strain>
    </source>
</reference>
<keyword evidence="2" id="KW-1185">Reference proteome</keyword>
<dbReference type="AlphaFoldDB" id="A0A7T7MBM1"/>